<evidence type="ECO:0000256" key="4">
    <source>
        <dbReference type="ARBA" id="ARBA00022825"/>
    </source>
</evidence>
<keyword evidence="4" id="KW-0720">Serine protease</keyword>
<evidence type="ECO:0000256" key="3">
    <source>
        <dbReference type="ARBA" id="ARBA00022801"/>
    </source>
</evidence>
<dbReference type="AlphaFoldDB" id="A0A6J7HKN4"/>
<evidence type="ECO:0000256" key="1">
    <source>
        <dbReference type="ARBA" id="ARBA00006534"/>
    </source>
</evidence>
<dbReference type="Gene3D" id="3.40.50.880">
    <property type="match status" value="1"/>
</dbReference>
<dbReference type="InterPro" id="IPR029062">
    <property type="entry name" value="Class_I_gatase-like"/>
</dbReference>
<dbReference type="InterPro" id="IPR005320">
    <property type="entry name" value="Peptidase_S51"/>
</dbReference>
<dbReference type="GO" id="GO:0008236">
    <property type="term" value="F:serine-type peptidase activity"/>
    <property type="evidence" value="ECO:0007669"/>
    <property type="project" value="UniProtKB-KW"/>
</dbReference>
<dbReference type="GO" id="GO:0006508">
    <property type="term" value="P:proteolysis"/>
    <property type="evidence" value="ECO:0007669"/>
    <property type="project" value="UniProtKB-KW"/>
</dbReference>
<organism evidence="5">
    <name type="scientific">freshwater metagenome</name>
    <dbReference type="NCBI Taxonomy" id="449393"/>
    <lineage>
        <taxon>unclassified sequences</taxon>
        <taxon>metagenomes</taxon>
        <taxon>ecological metagenomes</taxon>
    </lineage>
</organism>
<reference evidence="5" key="1">
    <citation type="submission" date="2020-05" db="EMBL/GenBank/DDBJ databases">
        <authorList>
            <person name="Chiriac C."/>
            <person name="Salcher M."/>
            <person name="Ghai R."/>
            <person name="Kavagutti S V."/>
        </authorList>
    </citation>
    <scope>NUCLEOTIDE SEQUENCE</scope>
</reference>
<keyword evidence="2" id="KW-0645">Protease</keyword>
<protein>
    <submittedName>
        <fullName evidence="5">Unannotated protein</fullName>
    </submittedName>
</protein>
<sequence length="238" mass="25783">MRGRLALVGSGEYLPVMHEIEAWLLEDRPRVYVQLATAASTEGEHTIKHWHELGAVAAQRLDARQVVVDVRTRADADEQRWVDAIEGAGLIYLSGGKPTHLADTLRGTRVWAAIESAWQSGASLAGCSAGAMVMGGYVPDFRHPKSGGAEGLGIVSAARVMPHFDRLGGWLPNLALRPLTAPDAVVLGIDEDTALVADAQNGTTWTWRPMGRQSTYVIGRDDRTRIDDEIALEVRAQA</sequence>
<gene>
    <name evidence="5" type="ORF">UFOPK3610_01182</name>
</gene>
<proteinExistence type="inferred from homology"/>
<dbReference type="PANTHER" id="PTHR36175:SF1">
    <property type="entry name" value="CYANOPHYCINASE"/>
    <property type="match status" value="1"/>
</dbReference>
<evidence type="ECO:0000313" key="5">
    <source>
        <dbReference type="EMBL" id="CAB4916995.1"/>
    </source>
</evidence>
<name>A0A6J7HKN4_9ZZZZ</name>
<dbReference type="PANTHER" id="PTHR36175">
    <property type="entry name" value="CYANOPHYCINASE"/>
    <property type="match status" value="1"/>
</dbReference>
<keyword evidence="3" id="KW-0378">Hydrolase</keyword>
<dbReference type="SUPFAM" id="SSF52317">
    <property type="entry name" value="Class I glutamine amidotransferase-like"/>
    <property type="match status" value="1"/>
</dbReference>
<accession>A0A6J7HKN4</accession>
<comment type="similarity">
    <text evidence="1">Belongs to the peptidase S51 family.</text>
</comment>
<dbReference type="Pfam" id="PF03575">
    <property type="entry name" value="Peptidase_S51"/>
    <property type="match status" value="1"/>
</dbReference>
<dbReference type="EMBL" id="CAFBMR010000046">
    <property type="protein sequence ID" value="CAB4916995.1"/>
    <property type="molecule type" value="Genomic_DNA"/>
</dbReference>
<evidence type="ECO:0000256" key="2">
    <source>
        <dbReference type="ARBA" id="ARBA00022670"/>
    </source>
</evidence>